<keyword evidence="12" id="KW-1185">Reference proteome</keyword>
<dbReference type="PANTHER" id="PTHR43528:SF3">
    <property type="entry name" value="CITRATE-PROTON SYMPORTER"/>
    <property type="match status" value="1"/>
</dbReference>
<evidence type="ECO:0000313" key="12">
    <source>
        <dbReference type="Proteomes" id="UP000676409"/>
    </source>
</evidence>
<dbReference type="InterPro" id="IPR051084">
    <property type="entry name" value="H+-coupled_symporters"/>
</dbReference>
<dbReference type="PANTHER" id="PTHR43528">
    <property type="entry name" value="ALPHA-KETOGLUTARATE PERMEASE"/>
    <property type="match status" value="1"/>
</dbReference>
<proteinExistence type="inferred from homology"/>
<dbReference type="InterPro" id="IPR011701">
    <property type="entry name" value="MFS"/>
</dbReference>
<evidence type="ECO:0000256" key="1">
    <source>
        <dbReference type="ARBA" id="ARBA00004651"/>
    </source>
</evidence>
<feature type="transmembrane region" description="Helical" evidence="9">
    <location>
        <begin position="277"/>
        <end position="298"/>
    </location>
</feature>
<evidence type="ECO:0000256" key="6">
    <source>
        <dbReference type="ARBA" id="ARBA00022847"/>
    </source>
</evidence>
<evidence type="ECO:0000256" key="3">
    <source>
        <dbReference type="ARBA" id="ARBA00022448"/>
    </source>
</evidence>
<keyword evidence="3" id="KW-0813">Transport</keyword>
<feature type="domain" description="Major facilitator superfamily (MFS) profile" evidence="10">
    <location>
        <begin position="25"/>
        <end position="431"/>
    </location>
</feature>
<keyword evidence="8 9" id="KW-0472">Membrane</keyword>
<feature type="transmembrane region" description="Helical" evidence="9">
    <location>
        <begin position="310"/>
        <end position="329"/>
    </location>
</feature>
<feature type="transmembrane region" description="Helical" evidence="9">
    <location>
        <begin position="64"/>
        <end position="85"/>
    </location>
</feature>
<evidence type="ECO:0000313" key="11">
    <source>
        <dbReference type="EMBL" id="QUD89115.1"/>
    </source>
</evidence>
<evidence type="ECO:0000256" key="9">
    <source>
        <dbReference type="SAM" id="Phobius"/>
    </source>
</evidence>
<dbReference type="RefSeq" id="WP_211939165.1">
    <property type="nucleotide sequence ID" value="NZ_CP073078.1"/>
</dbReference>
<protein>
    <submittedName>
        <fullName evidence="11">MFS transporter</fullName>
    </submittedName>
</protein>
<feature type="transmembrane region" description="Helical" evidence="9">
    <location>
        <begin position="244"/>
        <end position="265"/>
    </location>
</feature>
<feature type="transmembrane region" description="Helical" evidence="9">
    <location>
        <begin position="403"/>
        <end position="423"/>
    </location>
</feature>
<comment type="similarity">
    <text evidence="2">Belongs to the major facilitator superfamily. Metabolite:H+ Symporter (MHS) family (TC 2.A.1.6) family.</text>
</comment>
<dbReference type="InterPro" id="IPR020846">
    <property type="entry name" value="MFS_dom"/>
</dbReference>
<dbReference type="SUPFAM" id="SSF103473">
    <property type="entry name" value="MFS general substrate transporter"/>
    <property type="match status" value="1"/>
</dbReference>
<feature type="transmembrane region" description="Helical" evidence="9">
    <location>
        <begin position="335"/>
        <end position="360"/>
    </location>
</feature>
<evidence type="ECO:0000256" key="4">
    <source>
        <dbReference type="ARBA" id="ARBA00022475"/>
    </source>
</evidence>
<evidence type="ECO:0000256" key="8">
    <source>
        <dbReference type="ARBA" id="ARBA00023136"/>
    </source>
</evidence>
<feature type="transmembrane region" description="Helical" evidence="9">
    <location>
        <begin position="97"/>
        <end position="121"/>
    </location>
</feature>
<reference evidence="11" key="1">
    <citation type="submission" date="2021-04" db="EMBL/GenBank/DDBJ databases">
        <title>The complete genome sequence of Caulobacter sp. S6.</title>
        <authorList>
            <person name="Tang Y."/>
            <person name="Ouyang W."/>
            <person name="Liu Q."/>
            <person name="Huang B."/>
            <person name="Guo Z."/>
            <person name="Lei P."/>
        </authorList>
    </citation>
    <scope>NUCLEOTIDE SEQUENCE</scope>
    <source>
        <strain evidence="11">S6</strain>
    </source>
</reference>
<dbReference type="InterPro" id="IPR005829">
    <property type="entry name" value="Sugar_transporter_CS"/>
</dbReference>
<evidence type="ECO:0000259" key="10">
    <source>
        <dbReference type="PROSITE" id="PS50850"/>
    </source>
</evidence>
<gene>
    <name evidence="11" type="ORF">KCG34_04300</name>
</gene>
<sequence length="433" mass="45342">MTTTATGSAAAGPDAPAAPAILKRHVGAAVIGNALEFYDFTTFTFFAGHIGRAFFPSANAMDSLLWSLATFGVGFSTRPLGAIVIGHIGDRHGRKPAMLISFALMGLAILAMALCPSYAAIGPAAPVLIVLIRLVQGFALGGEVGPSTAFLLEAAPPQHRGLYTAMQSVSQNIAALVAGLVGMGLASLLSEAQLGDFGWRIALGLGAVVLPFGLMIRRTLPETLHHYEPPSVIHRESDGFQWRVILCSMAMLVGGTVATYIQSYLTTYAHEILHMTTSVAFSAPIVYGVVGIGANLVGGVLSDRVGRRPLIALPRIVFLLAVLPSFWLLDRHRDAMTLVLITLVITVCASTSGGAIMSSITESIRKSDRSRTLAIAYAVTIALFGGTTQFVATWLIAATHDNLSPAYFCMVATAIGIVGALAIRESAPAKVGA</sequence>
<dbReference type="Proteomes" id="UP000676409">
    <property type="component" value="Chromosome"/>
</dbReference>
<feature type="transmembrane region" description="Helical" evidence="9">
    <location>
        <begin position="372"/>
        <end position="397"/>
    </location>
</feature>
<keyword evidence="6" id="KW-0769">Symport</keyword>
<evidence type="ECO:0000256" key="2">
    <source>
        <dbReference type="ARBA" id="ARBA00008240"/>
    </source>
</evidence>
<keyword evidence="4" id="KW-1003">Cell membrane</keyword>
<feature type="transmembrane region" description="Helical" evidence="9">
    <location>
        <begin position="197"/>
        <end position="216"/>
    </location>
</feature>
<dbReference type="AlphaFoldDB" id="A0A975IVT6"/>
<dbReference type="Pfam" id="PF07690">
    <property type="entry name" value="MFS_1"/>
    <property type="match status" value="1"/>
</dbReference>
<dbReference type="GO" id="GO:0015293">
    <property type="term" value="F:symporter activity"/>
    <property type="evidence" value="ECO:0007669"/>
    <property type="project" value="UniProtKB-KW"/>
</dbReference>
<dbReference type="KEGG" id="caul:KCG34_04300"/>
<dbReference type="InterPro" id="IPR036259">
    <property type="entry name" value="MFS_trans_sf"/>
</dbReference>
<organism evidence="11 12">
    <name type="scientific">Phenylobacterium montanum</name>
    <dbReference type="NCBI Taxonomy" id="2823693"/>
    <lineage>
        <taxon>Bacteria</taxon>
        <taxon>Pseudomonadati</taxon>
        <taxon>Pseudomonadota</taxon>
        <taxon>Alphaproteobacteria</taxon>
        <taxon>Caulobacterales</taxon>
        <taxon>Caulobacteraceae</taxon>
        <taxon>Phenylobacterium</taxon>
    </lineage>
</organism>
<keyword evidence="5 9" id="KW-0812">Transmembrane</keyword>
<comment type="subcellular location">
    <subcellularLocation>
        <location evidence="1">Cell membrane</location>
        <topology evidence="1">Multi-pass membrane protein</topology>
    </subcellularLocation>
</comment>
<dbReference type="EMBL" id="CP073078">
    <property type="protein sequence ID" value="QUD89115.1"/>
    <property type="molecule type" value="Genomic_DNA"/>
</dbReference>
<name>A0A975IVT6_9CAUL</name>
<evidence type="ECO:0000256" key="7">
    <source>
        <dbReference type="ARBA" id="ARBA00022989"/>
    </source>
</evidence>
<dbReference type="PROSITE" id="PS50850">
    <property type="entry name" value="MFS"/>
    <property type="match status" value="1"/>
</dbReference>
<feature type="transmembrane region" description="Helical" evidence="9">
    <location>
        <begin position="127"/>
        <end position="152"/>
    </location>
</feature>
<dbReference type="PROSITE" id="PS00217">
    <property type="entry name" value="SUGAR_TRANSPORT_2"/>
    <property type="match status" value="1"/>
</dbReference>
<feature type="transmembrane region" description="Helical" evidence="9">
    <location>
        <begin position="173"/>
        <end position="191"/>
    </location>
</feature>
<dbReference type="Gene3D" id="1.20.1250.20">
    <property type="entry name" value="MFS general substrate transporter like domains"/>
    <property type="match status" value="2"/>
</dbReference>
<dbReference type="GO" id="GO:0005886">
    <property type="term" value="C:plasma membrane"/>
    <property type="evidence" value="ECO:0007669"/>
    <property type="project" value="UniProtKB-SubCell"/>
</dbReference>
<accession>A0A975IVT6</accession>
<keyword evidence="7 9" id="KW-1133">Transmembrane helix</keyword>
<evidence type="ECO:0000256" key="5">
    <source>
        <dbReference type="ARBA" id="ARBA00022692"/>
    </source>
</evidence>